<reference evidence="3" key="1">
    <citation type="submission" date="2017-01" db="EMBL/GenBank/DDBJ databases">
        <authorList>
            <person name="Varghese N."/>
            <person name="Submissions S."/>
        </authorList>
    </citation>
    <scope>NUCLEOTIDE SEQUENCE [LARGE SCALE GENOMIC DNA]</scope>
    <source>
        <strain evidence="3">CGMCC 1.7737</strain>
    </source>
</reference>
<dbReference type="Proteomes" id="UP000186914">
    <property type="component" value="Unassembled WGS sequence"/>
</dbReference>
<keyword evidence="3" id="KW-1185">Reference proteome</keyword>
<gene>
    <name evidence="2" type="ORF">SAMN05421858_0791</name>
</gene>
<accession>A0A1N6WMJ5</accession>
<organism evidence="2 3">
    <name type="scientific">Haladaptatus litoreus</name>
    <dbReference type="NCBI Taxonomy" id="553468"/>
    <lineage>
        <taxon>Archaea</taxon>
        <taxon>Methanobacteriati</taxon>
        <taxon>Methanobacteriota</taxon>
        <taxon>Stenosarchaea group</taxon>
        <taxon>Halobacteria</taxon>
        <taxon>Halobacteriales</taxon>
        <taxon>Haladaptataceae</taxon>
        <taxon>Haladaptatus</taxon>
    </lineage>
</organism>
<evidence type="ECO:0000313" key="2">
    <source>
        <dbReference type="EMBL" id="SIQ91297.1"/>
    </source>
</evidence>
<name>A0A1N6WMJ5_9EURY</name>
<sequence>MYERVVTDLGVAPSSFATTQFVVTLEPYESGEESGKRVKRIEEVVGDGDSIRFEPLYELDDGNLVSTGRIDRGNSILVSDLAESTETYADVRAAIAARTSEIENRVGKLSPKFPVTESRMSASKMDGSKTGDESA</sequence>
<proteinExistence type="predicted"/>
<dbReference type="AlphaFoldDB" id="A0A1N6WMJ5"/>
<feature type="compositionally biased region" description="Basic and acidic residues" evidence="1">
    <location>
        <begin position="126"/>
        <end position="135"/>
    </location>
</feature>
<protein>
    <submittedName>
        <fullName evidence="2">Uncharacterized protein</fullName>
    </submittedName>
</protein>
<evidence type="ECO:0000313" key="3">
    <source>
        <dbReference type="Proteomes" id="UP000186914"/>
    </source>
</evidence>
<feature type="region of interest" description="Disordered" evidence="1">
    <location>
        <begin position="108"/>
        <end position="135"/>
    </location>
</feature>
<evidence type="ECO:0000256" key="1">
    <source>
        <dbReference type="SAM" id="MobiDB-lite"/>
    </source>
</evidence>
<dbReference type="EMBL" id="FTNO01000001">
    <property type="protein sequence ID" value="SIQ91297.1"/>
    <property type="molecule type" value="Genomic_DNA"/>
</dbReference>